<comment type="caution">
    <text evidence="3">The sequence shown here is derived from an EMBL/GenBank/DDBJ whole genome shotgun (WGS) entry which is preliminary data.</text>
</comment>
<proteinExistence type="predicted"/>
<accession>A0A7C4QTJ9</accession>
<organism evidence="3">
    <name type="scientific">Schlesneria paludicola</name>
    <dbReference type="NCBI Taxonomy" id="360056"/>
    <lineage>
        <taxon>Bacteria</taxon>
        <taxon>Pseudomonadati</taxon>
        <taxon>Planctomycetota</taxon>
        <taxon>Planctomycetia</taxon>
        <taxon>Planctomycetales</taxon>
        <taxon>Planctomycetaceae</taxon>
        <taxon>Schlesneria</taxon>
    </lineage>
</organism>
<dbReference type="AlphaFoldDB" id="A0A7C4QTJ9"/>
<dbReference type="InterPro" id="IPR002372">
    <property type="entry name" value="PQQ_rpt_dom"/>
</dbReference>
<reference evidence="3" key="1">
    <citation type="journal article" date="2020" name="mSystems">
        <title>Genome- and Community-Level Interaction Insights into Carbon Utilization and Element Cycling Functions of Hydrothermarchaeota in Hydrothermal Sediment.</title>
        <authorList>
            <person name="Zhou Z."/>
            <person name="Liu Y."/>
            <person name="Xu W."/>
            <person name="Pan J."/>
            <person name="Luo Z.H."/>
            <person name="Li M."/>
        </authorList>
    </citation>
    <scope>NUCLEOTIDE SEQUENCE [LARGE SCALE GENOMIC DNA]</scope>
    <source>
        <strain evidence="3">SpSt-508</strain>
    </source>
</reference>
<gene>
    <name evidence="3" type="ORF">ENS64_14890</name>
</gene>
<dbReference type="Gene3D" id="2.130.10.10">
    <property type="entry name" value="YVTN repeat-like/Quinoprotein amine dehydrogenase"/>
    <property type="match status" value="2"/>
</dbReference>
<dbReference type="EMBL" id="DSVQ01000018">
    <property type="protein sequence ID" value="HGT40529.1"/>
    <property type="molecule type" value="Genomic_DNA"/>
</dbReference>
<feature type="region of interest" description="Disordered" evidence="1">
    <location>
        <begin position="411"/>
        <end position="447"/>
    </location>
</feature>
<dbReference type="SUPFAM" id="SSF50998">
    <property type="entry name" value="Quinoprotein alcohol dehydrogenase-like"/>
    <property type="match status" value="2"/>
</dbReference>
<evidence type="ECO:0000256" key="1">
    <source>
        <dbReference type="SAM" id="MobiDB-lite"/>
    </source>
</evidence>
<protein>
    <submittedName>
        <fullName evidence="3">Pyrrolo-quinoline quinone</fullName>
    </submittedName>
</protein>
<evidence type="ECO:0000313" key="3">
    <source>
        <dbReference type="EMBL" id="HGT40529.1"/>
    </source>
</evidence>
<feature type="domain" description="Pyrrolo-quinoline quinone repeat" evidence="2">
    <location>
        <begin position="103"/>
        <end position="194"/>
    </location>
</feature>
<feature type="domain" description="Pyrrolo-quinoline quinone repeat" evidence="2">
    <location>
        <begin position="306"/>
        <end position="370"/>
    </location>
</feature>
<dbReference type="PANTHER" id="PTHR34512:SF30">
    <property type="entry name" value="OUTER MEMBRANE PROTEIN ASSEMBLY FACTOR BAMB"/>
    <property type="match status" value="1"/>
</dbReference>
<dbReference type="SMART" id="SM00564">
    <property type="entry name" value="PQQ"/>
    <property type="match status" value="4"/>
</dbReference>
<name>A0A7C4QTJ9_9PLAN</name>
<dbReference type="InterPro" id="IPR018391">
    <property type="entry name" value="PQQ_b-propeller_rpt"/>
</dbReference>
<dbReference type="Pfam" id="PF13360">
    <property type="entry name" value="PQQ_2"/>
    <property type="match status" value="2"/>
</dbReference>
<feature type="compositionally biased region" description="Basic and acidic residues" evidence="1">
    <location>
        <begin position="411"/>
        <end position="421"/>
    </location>
</feature>
<dbReference type="PANTHER" id="PTHR34512">
    <property type="entry name" value="CELL SURFACE PROTEIN"/>
    <property type="match status" value="1"/>
</dbReference>
<dbReference type="InterPro" id="IPR011047">
    <property type="entry name" value="Quinoprotein_ADH-like_sf"/>
</dbReference>
<dbReference type="InterPro" id="IPR015943">
    <property type="entry name" value="WD40/YVTN_repeat-like_dom_sf"/>
</dbReference>
<sequence>MWCARAGTPRLPRRRGRRPVLLREEYIMRNKVLVLVLVSCLIGTLAGRGEAAEKVRLGEPSPAVLSRYGLETAWTAQAVINPARDHLAQLTLDEELVYAQGTNGVLTAFDAETGRRQWAVRLGRFDEPTFPPVSNEGMVLAVVGHSMYGIDKLKGEIKWSLRIPGPPSTGPAIDESQIYVGTLDGSVYAFSIRRIEKLYLERRLPQWSHDTLVWRYQAAKEITSPPLPVGRTVNFAGRDGSLYAVTTNRPKLMYQFETDAPIVAPMAYVGDVQFLASEDFTFYAINADTGKVLWEFVTGLPIRKSPFAMGDVLYLSPDRGGVYCLNVTDGGQRWWKPFLTDFVTASHRVTYARDVDGNLALIDTNDGSLLGRIPAFAYPRHINNDRTDRIYLATDSGHILALREKGRDIPNFHKYPERRPIQPEFVPEEGEADGSSTSLEPNEAGAP</sequence>
<evidence type="ECO:0000259" key="2">
    <source>
        <dbReference type="Pfam" id="PF13360"/>
    </source>
</evidence>